<dbReference type="InterPro" id="IPR003838">
    <property type="entry name" value="ABC3_permease_C"/>
</dbReference>
<dbReference type="GO" id="GO:0005886">
    <property type="term" value="C:plasma membrane"/>
    <property type="evidence" value="ECO:0007669"/>
    <property type="project" value="UniProtKB-SubCell"/>
</dbReference>
<evidence type="ECO:0000256" key="9">
    <source>
        <dbReference type="ARBA" id="ARBA00023306"/>
    </source>
</evidence>
<dbReference type="Pfam" id="PF18075">
    <property type="entry name" value="FtsX_ECD"/>
    <property type="match status" value="1"/>
</dbReference>
<dbReference type="AlphaFoldDB" id="A0A0B7HN88"/>
<evidence type="ECO:0000313" key="14">
    <source>
        <dbReference type="EMBL" id="CEN40109.1"/>
    </source>
</evidence>
<dbReference type="Gene3D" id="3.30.70.3040">
    <property type="match status" value="1"/>
</dbReference>
<dbReference type="EMBL" id="CDOD01000067">
    <property type="protein sequence ID" value="CEN40109.1"/>
    <property type="molecule type" value="Genomic_DNA"/>
</dbReference>
<feature type="domain" description="ABC3 transporter permease C-terminal" evidence="12">
    <location>
        <begin position="169"/>
        <end position="285"/>
    </location>
</feature>
<dbReference type="PANTHER" id="PTHR47755">
    <property type="entry name" value="CELL DIVISION PROTEIN FTSX"/>
    <property type="match status" value="1"/>
</dbReference>
<proteinExistence type="inferred from homology"/>
<comment type="subcellular location">
    <subcellularLocation>
        <location evidence="10">Cell inner membrane</location>
    </subcellularLocation>
    <subcellularLocation>
        <location evidence="1">Cell membrane</location>
        <topology evidence="1">Multi-pass membrane protein</topology>
    </subcellularLocation>
</comment>
<sequence length="292" mass="33309">MAQSIEKFNRRRLITSYFSVIISITLVLFLLGTLGFLILSSKRLANYFKEQVSMTIFLKDDAKEADIEQLQKTLSITEYVKSLKFIPKEIAAETFSEEIGEDFVTFIGDNPLQNSIDLSLKAEFAEPEKMKELEKELSQNSFVSEVVYDKSLITLIHENVNRIGIILLIFSSLFTFIAILLINSSIRLSIYSKRFIIKTMQLVGATRGFIRRPFILTNIRLGILSAILAILLLYGCLTYIGSISAEFEIFSSTNDMIIVFSIIFIIGILISWISTFFAAQRFLNLNTNDLYY</sequence>
<dbReference type="eggNOG" id="COG2177">
    <property type="taxonomic scope" value="Bacteria"/>
</dbReference>
<keyword evidence="5 10" id="KW-0132">Cell division</keyword>
<name>A0A0B7HN88_9FLAO</name>
<protein>
    <recommendedName>
        <fullName evidence="3 10">Cell division protein FtsX</fullName>
    </recommendedName>
</protein>
<accession>A0A0B7HN88</accession>
<feature type="transmembrane region" description="Helical" evidence="11">
    <location>
        <begin position="163"/>
        <end position="186"/>
    </location>
</feature>
<dbReference type="InterPro" id="IPR004513">
    <property type="entry name" value="FtsX"/>
</dbReference>
<evidence type="ECO:0000256" key="10">
    <source>
        <dbReference type="PIRNR" id="PIRNR003097"/>
    </source>
</evidence>
<evidence type="ECO:0000256" key="4">
    <source>
        <dbReference type="ARBA" id="ARBA00022475"/>
    </source>
</evidence>
<comment type="similarity">
    <text evidence="2 10">Belongs to the ABC-4 integral membrane protein family. FtsX subfamily.</text>
</comment>
<evidence type="ECO:0000256" key="2">
    <source>
        <dbReference type="ARBA" id="ARBA00007379"/>
    </source>
</evidence>
<evidence type="ECO:0000259" key="12">
    <source>
        <dbReference type="Pfam" id="PF02687"/>
    </source>
</evidence>
<dbReference type="STRING" id="28189.CCYN74_190038"/>
<evidence type="ECO:0000256" key="11">
    <source>
        <dbReference type="SAM" id="Phobius"/>
    </source>
</evidence>
<organism evidence="14 15">
    <name type="scientific">Capnocytophaga cynodegmi</name>
    <dbReference type="NCBI Taxonomy" id="28189"/>
    <lineage>
        <taxon>Bacteria</taxon>
        <taxon>Pseudomonadati</taxon>
        <taxon>Bacteroidota</taxon>
        <taxon>Flavobacteriia</taxon>
        <taxon>Flavobacteriales</taxon>
        <taxon>Flavobacteriaceae</taxon>
        <taxon>Capnocytophaga</taxon>
    </lineage>
</organism>
<dbReference type="Pfam" id="PF02687">
    <property type="entry name" value="FtsX"/>
    <property type="match status" value="1"/>
</dbReference>
<reference evidence="15" key="1">
    <citation type="submission" date="2015-01" db="EMBL/GenBank/DDBJ databases">
        <authorList>
            <person name="MANFREDI Pablo"/>
        </authorList>
    </citation>
    <scope>NUCLEOTIDE SEQUENCE [LARGE SCALE GENOMIC DNA]</scope>
    <source>
        <strain evidence="15">Ccyn2B</strain>
    </source>
</reference>
<dbReference type="Proteomes" id="UP000038055">
    <property type="component" value="Unassembled WGS sequence"/>
</dbReference>
<keyword evidence="4 10" id="KW-1003">Cell membrane</keyword>
<gene>
    <name evidence="14" type="primary">ftsX</name>
    <name evidence="14" type="ORF">CCYN2B_90052</name>
</gene>
<feature type="domain" description="FtsX extracellular" evidence="13">
    <location>
        <begin position="52"/>
        <end position="146"/>
    </location>
</feature>
<evidence type="ECO:0000256" key="3">
    <source>
        <dbReference type="ARBA" id="ARBA00021907"/>
    </source>
</evidence>
<keyword evidence="8 10" id="KW-0472">Membrane</keyword>
<evidence type="ECO:0000259" key="13">
    <source>
        <dbReference type="Pfam" id="PF18075"/>
    </source>
</evidence>
<keyword evidence="6 11" id="KW-0812">Transmembrane</keyword>
<feature type="transmembrane region" description="Helical" evidence="11">
    <location>
        <begin position="221"/>
        <end position="245"/>
    </location>
</feature>
<evidence type="ECO:0000313" key="15">
    <source>
        <dbReference type="Proteomes" id="UP000038055"/>
    </source>
</evidence>
<dbReference type="PANTHER" id="PTHR47755:SF1">
    <property type="entry name" value="CELL DIVISION PROTEIN FTSX"/>
    <property type="match status" value="1"/>
</dbReference>
<keyword evidence="15" id="KW-1185">Reference proteome</keyword>
<dbReference type="GO" id="GO:0051301">
    <property type="term" value="P:cell division"/>
    <property type="evidence" value="ECO:0007669"/>
    <property type="project" value="UniProtKB-KW"/>
</dbReference>
<evidence type="ECO:0000256" key="6">
    <source>
        <dbReference type="ARBA" id="ARBA00022692"/>
    </source>
</evidence>
<dbReference type="PIRSF" id="PIRSF003097">
    <property type="entry name" value="FtsX"/>
    <property type="match status" value="1"/>
</dbReference>
<keyword evidence="10" id="KW-0997">Cell inner membrane</keyword>
<evidence type="ECO:0000256" key="7">
    <source>
        <dbReference type="ARBA" id="ARBA00022989"/>
    </source>
</evidence>
<evidence type="ECO:0000256" key="8">
    <source>
        <dbReference type="ARBA" id="ARBA00023136"/>
    </source>
</evidence>
<comment type="function">
    <text evidence="10">Required for cell division and gliding motility.</text>
</comment>
<evidence type="ECO:0000256" key="5">
    <source>
        <dbReference type="ARBA" id="ARBA00022618"/>
    </source>
</evidence>
<keyword evidence="7 11" id="KW-1133">Transmembrane helix</keyword>
<feature type="transmembrane region" description="Helical" evidence="11">
    <location>
        <begin position="257"/>
        <end position="279"/>
    </location>
</feature>
<dbReference type="InterPro" id="IPR040690">
    <property type="entry name" value="FtsX_ECD"/>
</dbReference>
<dbReference type="RefSeq" id="WP_041994866.1">
    <property type="nucleotide sequence ID" value="NZ_BOQH01000001.1"/>
</dbReference>
<feature type="transmembrane region" description="Helical" evidence="11">
    <location>
        <begin position="12"/>
        <end position="39"/>
    </location>
</feature>
<keyword evidence="9 10" id="KW-0131">Cell cycle</keyword>
<evidence type="ECO:0000256" key="1">
    <source>
        <dbReference type="ARBA" id="ARBA00004651"/>
    </source>
</evidence>